<feature type="chain" id="PRO_5012292849" evidence="1">
    <location>
        <begin position="24"/>
        <end position="79"/>
    </location>
</feature>
<name>A0A2B4RKN2_STYPI</name>
<sequence>MCSKRFLFTILFLVTILTSQCEAFTAGAGGYNGKRSKIGMQSDYSVRLDEICSVTRNHCPESKKSMEDESYTARGRFLS</sequence>
<comment type="caution">
    <text evidence="2">The sequence shown here is derived from an EMBL/GenBank/DDBJ whole genome shotgun (WGS) entry which is preliminary data.</text>
</comment>
<keyword evidence="3" id="KW-1185">Reference proteome</keyword>
<dbReference type="EMBL" id="LSMT01000508">
    <property type="protein sequence ID" value="PFX16928.1"/>
    <property type="molecule type" value="Genomic_DNA"/>
</dbReference>
<organism evidence="2 3">
    <name type="scientific">Stylophora pistillata</name>
    <name type="common">Smooth cauliflower coral</name>
    <dbReference type="NCBI Taxonomy" id="50429"/>
    <lineage>
        <taxon>Eukaryota</taxon>
        <taxon>Metazoa</taxon>
        <taxon>Cnidaria</taxon>
        <taxon>Anthozoa</taxon>
        <taxon>Hexacorallia</taxon>
        <taxon>Scleractinia</taxon>
        <taxon>Astrocoeniina</taxon>
        <taxon>Pocilloporidae</taxon>
        <taxon>Stylophora</taxon>
    </lineage>
</organism>
<keyword evidence="1" id="KW-0732">Signal</keyword>
<feature type="signal peptide" evidence="1">
    <location>
        <begin position="1"/>
        <end position="23"/>
    </location>
</feature>
<protein>
    <submittedName>
        <fullName evidence="2">Uncharacterized protein</fullName>
    </submittedName>
</protein>
<gene>
    <name evidence="2" type="ORF">AWC38_SpisGene18771</name>
</gene>
<reference evidence="3" key="1">
    <citation type="journal article" date="2017" name="bioRxiv">
        <title>Comparative analysis of the genomes of Stylophora pistillata and Acropora digitifera provides evidence for extensive differences between species of corals.</title>
        <authorList>
            <person name="Voolstra C.R."/>
            <person name="Li Y."/>
            <person name="Liew Y.J."/>
            <person name="Baumgarten S."/>
            <person name="Zoccola D."/>
            <person name="Flot J.-F."/>
            <person name="Tambutte S."/>
            <person name="Allemand D."/>
            <person name="Aranda M."/>
        </authorList>
    </citation>
    <scope>NUCLEOTIDE SEQUENCE [LARGE SCALE GENOMIC DNA]</scope>
</reference>
<evidence type="ECO:0000313" key="2">
    <source>
        <dbReference type="EMBL" id="PFX16928.1"/>
    </source>
</evidence>
<accession>A0A2B4RKN2</accession>
<proteinExistence type="predicted"/>
<dbReference type="AlphaFoldDB" id="A0A2B4RKN2"/>
<evidence type="ECO:0000313" key="3">
    <source>
        <dbReference type="Proteomes" id="UP000225706"/>
    </source>
</evidence>
<dbReference type="Proteomes" id="UP000225706">
    <property type="component" value="Unassembled WGS sequence"/>
</dbReference>
<evidence type="ECO:0000256" key="1">
    <source>
        <dbReference type="SAM" id="SignalP"/>
    </source>
</evidence>